<dbReference type="EMBL" id="CP065047">
    <property type="protein sequence ID" value="QPI36137.1"/>
    <property type="molecule type" value="Genomic_DNA"/>
</dbReference>
<protein>
    <recommendedName>
        <fullName evidence="5">DUF2188 domain-containing protein</fullName>
    </recommendedName>
</protein>
<evidence type="ECO:0000313" key="2">
    <source>
        <dbReference type="EMBL" id="QPI36137.1"/>
    </source>
</evidence>
<keyword evidence="3" id="KW-1185">Reference proteome</keyword>
<accession>A0AAX1J4S7</accession>
<sequence length="67" mass="7617">MPEFRAISPRGEIVATQNFECAEEAHTWFMSVADHAERGWRMQVSDEGQWAFFDDTGGFTAPASRHL</sequence>
<dbReference type="EMBL" id="BLKU01000005">
    <property type="protein sequence ID" value="GFG68004.1"/>
    <property type="molecule type" value="Genomic_DNA"/>
</dbReference>
<dbReference type="Proteomes" id="UP000663583">
    <property type="component" value="Chromosome"/>
</dbReference>
<name>A0AAX1J4S7_9MYCO</name>
<dbReference type="RefSeq" id="WP_068027077.1">
    <property type="nucleotide sequence ID" value="NZ_BLKU01000005.1"/>
</dbReference>
<dbReference type="Proteomes" id="UP000465306">
    <property type="component" value="Unassembled WGS sequence"/>
</dbReference>
<reference evidence="2" key="3">
    <citation type="submission" date="2020-11" db="EMBL/GenBank/DDBJ databases">
        <title>Intraspecies plasmid and genomic variation of Mycobacterium kubicae revealed by the complete genome sequences of two clinical isolates.</title>
        <authorList>
            <person name="Hendrix J.R."/>
            <person name="Epperson L.E."/>
            <person name="Honda J.R."/>
            <person name="Strong M."/>
        </authorList>
    </citation>
    <scope>NUCLEOTIDE SEQUENCE</scope>
    <source>
        <strain evidence="2">JCM 13573</strain>
    </source>
</reference>
<reference evidence="1" key="2">
    <citation type="submission" date="2020-02" db="EMBL/GenBank/DDBJ databases">
        <authorList>
            <person name="Matsumoto Y."/>
            <person name="Kinjo T."/>
            <person name="Motooka D."/>
            <person name="Nabeya D."/>
            <person name="Jung N."/>
            <person name="Uechi K."/>
            <person name="Horii T."/>
            <person name="Iida T."/>
            <person name="Fujita J."/>
            <person name="Nakamura S."/>
        </authorList>
    </citation>
    <scope>NUCLEOTIDE SEQUENCE</scope>
    <source>
        <strain evidence="1">JCM 13573</strain>
    </source>
</reference>
<proteinExistence type="predicted"/>
<dbReference type="KEGG" id="mku:I2456_16375"/>
<evidence type="ECO:0000313" key="4">
    <source>
        <dbReference type="Proteomes" id="UP000663583"/>
    </source>
</evidence>
<dbReference type="AlphaFoldDB" id="A0AAX1J4S7"/>
<evidence type="ECO:0000313" key="1">
    <source>
        <dbReference type="EMBL" id="GFG68004.1"/>
    </source>
</evidence>
<evidence type="ECO:0008006" key="5">
    <source>
        <dbReference type="Google" id="ProtNLM"/>
    </source>
</evidence>
<evidence type="ECO:0000313" key="3">
    <source>
        <dbReference type="Proteomes" id="UP000465306"/>
    </source>
</evidence>
<organism evidence="2 4">
    <name type="scientific">Mycobacterium kubicae</name>
    <dbReference type="NCBI Taxonomy" id="120959"/>
    <lineage>
        <taxon>Bacteria</taxon>
        <taxon>Bacillati</taxon>
        <taxon>Actinomycetota</taxon>
        <taxon>Actinomycetes</taxon>
        <taxon>Mycobacteriales</taxon>
        <taxon>Mycobacteriaceae</taxon>
        <taxon>Mycobacterium</taxon>
        <taxon>Mycobacterium simiae complex</taxon>
    </lineage>
</organism>
<gene>
    <name evidence="2" type="ORF">I2456_16375</name>
    <name evidence="1" type="ORF">MKUB_54940</name>
</gene>
<reference evidence="1 3" key="1">
    <citation type="journal article" date="2019" name="Emerg. Microbes Infect.">
        <title>Comprehensive subspecies identification of 175 nontuberculous mycobacteria species based on 7547 genomic profiles.</title>
        <authorList>
            <person name="Matsumoto Y."/>
            <person name="Kinjo T."/>
            <person name="Motooka D."/>
            <person name="Nabeya D."/>
            <person name="Jung N."/>
            <person name="Uechi K."/>
            <person name="Horii T."/>
            <person name="Iida T."/>
            <person name="Fujita J."/>
            <person name="Nakamura S."/>
        </authorList>
    </citation>
    <scope>NUCLEOTIDE SEQUENCE [LARGE SCALE GENOMIC DNA]</scope>
    <source>
        <strain evidence="1 3">JCM 13573</strain>
    </source>
</reference>